<feature type="transmembrane region" description="Helical" evidence="1">
    <location>
        <begin position="30"/>
        <end position="48"/>
    </location>
</feature>
<organism evidence="2">
    <name type="scientific">Rhizophora mucronata</name>
    <name type="common">Asiatic mangrove</name>
    <dbReference type="NCBI Taxonomy" id="61149"/>
    <lineage>
        <taxon>Eukaryota</taxon>
        <taxon>Viridiplantae</taxon>
        <taxon>Streptophyta</taxon>
        <taxon>Embryophyta</taxon>
        <taxon>Tracheophyta</taxon>
        <taxon>Spermatophyta</taxon>
        <taxon>Magnoliopsida</taxon>
        <taxon>eudicotyledons</taxon>
        <taxon>Gunneridae</taxon>
        <taxon>Pentapetalae</taxon>
        <taxon>rosids</taxon>
        <taxon>fabids</taxon>
        <taxon>Malpighiales</taxon>
        <taxon>Rhizophoraceae</taxon>
        <taxon>Rhizophora</taxon>
    </lineage>
</organism>
<reference evidence="2" key="1">
    <citation type="submission" date="2018-02" db="EMBL/GenBank/DDBJ databases">
        <title>Rhizophora mucronata_Transcriptome.</title>
        <authorList>
            <person name="Meera S.P."/>
            <person name="Sreeshan A."/>
            <person name="Augustine A."/>
        </authorList>
    </citation>
    <scope>NUCLEOTIDE SEQUENCE</scope>
    <source>
        <tissue evidence="2">Leaf</tissue>
    </source>
</reference>
<protein>
    <submittedName>
        <fullName evidence="2">Uncharacterized protein MANES_17G124100</fullName>
    </submittedName>
</protein>
<name>A0A2P2JFK5_RHIMU</name>
<dbReference type="EMBL" id="GGEC01011764">
    <property type="protein sequence ID" value="MBW92247.1"/>
    <property type="molecule type" value="Transcribed_RNA"/>
</dbReference>
<feature type="transmembrane region" description="Helical" evidence="1">
    <location>
        <begin position="55"/>
        <end position="76"/>
    </location>
</feature>
<keyword evidence="1" id="KW-0472">Membrane</keyword>
<evidence type="ECO:0000256" key="1">
    <source>
        <dbReference type="SAM" id="Phobius"/>
    </source>
</evidence>
<sequence length="140" mass="14765">MHAEHLHHCIHRRQHLHHRLPLRRLQPRDVIVPCLTIGCGEIAILLAVARQPAFWGLGLLQILCAINVFSGSSAAASDESIVGRGGGACDFSCGGGGGERGSVVLGGGGGELEVHGFWVLCFLGFPAPFSGLIVHLELGF</sequence>
<evidence type="ECO:0000313" key="2">
    <source>
        <dbReference type="EMBL" id="MBW92247.1"/>
    </source>
</evidence>
<feature type="transmembrane region" description="Helical" evidence="1">
    <location>
        <begin position="117"/>
        <end position="136"/>
    </location>
</feature>
<accession>A0A2P2JFK5</accession>
<dbReference type="AlphaFoldDB" id="A0A2P2JFK5"/>
<keyword evidence="1" id="KW-0812">Transmembrane</keyword>
<proteinExistence type="predicted"/>
<keyword evidence="1" id="KW-1133">Transmembrane helix</keyword>